<dbReference type="Proteomes" id="UP000070700">
    <property type="component" value="Unassembled WGS sequence"/>
</dbReference>
<dbReference type="InterPro" id="IPR022742">
    <property type="entry name" value="Hydrolase_4"/>
</dbReference>
<dbReference type="OrthoDB" id="94039at2759"/>
<dbReference type="AlphaFoldDB" id="A0A194XKA3"/>
<reference evidence="2 3" key="1">
    <citation type="submission" date="2015-10" db="EMBL/GenBank/DDBJ databases">
        <title>Full genome of DAOMC 229536 Phialocephala scopiformis, a fungal endophyte of spruce producing the potent anti-insectan compound rugulosin.</title>
        <authorList>
            <consortium name="DOE Joint Genome Institute"/>
            <person name="Walker A.K."/>
            <person name="Frasz S.L."/>
            <person name="Seifert K.A."/>
            <person name="Miller J.D."/>
            <person name="Mondo S.J."/>
            <person name="Labutti K."/>
            <person name="Lipzen A."/>
            <person name="Dockter R."/>
            <person name="Kennedy M."/>
            <person name="Grigoriev I.V."/>
            <person name="Spatafora J.W."/>
        </authorList>
    </citation>
    <scope>NUCLEOTIDE SEQUENCE [LARGE SCALE GENOMIC DNA]</scope>
    <source>
        <strain evidence="2 3">CBS 120377</strain>
    </source>
</reference>
<proteinExistence type="predicted"/>
<keyword evidence="3" id="KW-1185">Reference proteome</keyword>
<dbReference type="STRING" id="149040.A0A194XKA3"/>
<gene>
    <name evidence="2" type="ORF">LY89DRAFT_730604</name>
</gene>
<dbReference type="EMBL" id="KQ947409">
    <property type="protein sequence ID" value="KUJ20571.1"/>
    <property type="molecule type" value="Genomic_DNA"/>
</dbReference>
<evidence type="ECO:0000313" key="3">
    <source>
        <dbReference type="Proteomes" id="UP000070700"/>
    </source>
</evidence>
<organism evidence="2 3">
    <name type="scientific">Mollisia scopiformis</name>
    <name type="common">Conifer needle endophyte fungus</name>
    <name type="synonym">Phialocephala scopiformis</name>
    <dbReference type="NCBI Taxonomy" id="149040"/>
    <lineage>
        <taxon>Eukaryota</taxon>
        <taxon>Fungi</taxon>
        <taxon>Dikarya</taxon>
        <taxon>Ascomycota</taxon>
        <taxon>Pezizomycotina</taxon>
        <taxon>Leotiomycetes</taxon>
        <taxon>Helotiales</taxon>
        <taxon>Mollisiaceae</taxon>
        <taxon>Mollisia</taxon>
    </lineage>
</organism>
<dbReference type="RefSeq" id="XP_018074926.1">
    <property type="nucleotide sequence ID" value="XM_018219495.1"/>
</dbReference>
<protein>
    <submittedName>
        <fullName evidence="2">Alpha/beta-hydrolase</fullName>
    </submittedName>
</protein>
<dbReference type="GO" id="GO:0016787">
    <property type="term" value="F:hydrolase activity"/>
    <property type="evidence" value="ECO:0007669"/>
    <property type="project" value="UniProtKB-KW"/>
</dbReference>
<dbReference type="InParanoid" id="A0A194XKA3"/>
<dbReference type="ESTHER" id="9helo-a0a194xka3">
    <property type="family name" value="MpaH"/>
</dbReference>
<sequence>MSSSVFEIREHTVECQHIREYPRGTANTREDVLHLAVKQYIPLDNLSPSEGDLTIIGTHANGFPKELYEPLWEDLHARSKSNGFKIRGIWITDISNQGASGILNEYLLGDDPSWLDYPRDLLHMINHFRKEMPMPIVGIGHSVGGNILVNLSLMHPRLLSTIVLLDPVVQQHATAPSGPNLVQASTYRRDLWPSRAEAEAAFKKSKFYQSWDPRVMERWCKYGIRETPSALYPNEKGAVTLSTTKHQECFTFMRPSWDAMSPDGQTVVRRDLVPDMRPDSLVKFPFYRPEPPNTLARLSSLRPSALYIFGAESPMSAPQYQKEKLEITGSGPGGSGGAKEGRVKGVSLDGIGHLVAMEATEKCADAAATWLGQENKRFVEERKKYAEWAKQSLQVKSTFSTDWLKWIGEPPRPVKSKM</sequence>
<dbReference type="Gene3D" id="3.40.50.1820">
    <property type="entry name" value="alpha/beta hydrolase"/>
    <property type="match status" value="1"/>
</dbReference>
<feature type="domain" description="Serine aminopeptidase S33" evidence="1">
    <location>
        <begin position="109"/>
        <end position="181"/>
    </location>
</feature>
<evidence type="ECO:0000259" key="1">
    <source>
        <dbReference type="Pfam" id="PF12146"/>
    </source>
</evidence>
<dbReference type="Pfam" id="PF12146">
    <property type="entry name" value="Hydrolase_4"/>
    <property type="match status" value="1"/>
</dbReference>
<dbReference type="GeneID" id="28829221"/>
<dbReference type="InterPro" id="IPR029058">
    <property type="entry name" value="AB_hydrolase_fold"/>
</dbReference>
<name>A0A194XKA3_MOLSC</name>
<dbReference type="KEGG" id="psco:LY89DRAFT_730604"/>
<keyword evidence="2" id="KW-0378">Hydrolase</keyword>
<evidence type="ECO:0000313" key="2">
    <source>
        <dbReference type="EMBL" id="KUJ20571.1"/>
    </source>
</evidence>
<accession>A0A194XKA3</accession>
<dbReference type="SUPFAM" id="SSF53474">
    <property type="entry name" value="alpha/beta-Hydrolases"/>
    <property type="match status" value="1"/>
</dbReference>